<dbReference type="AlphaFoldDB" id="A0A1F4W0R6"/>
<protein>
    <submittedName>
        <fullName evidence="1">Uncharacterized protein</fullName>
    </submittedName>
</protein>
<proteinExistence type="predicted"/>
<reference evidence="1 2" key="1">
    <citation type="journal article" date="2016" name="Nat. Commun.">
        <title>Thousands of microbial genomes shed light on interconnected biogeochemical processes in an aquifer system.</title>
        <authorList>
            <person name="Anantharaman K."/>
            <person name="Brown C.T."/>
            <person name="Hug L.A."/>
            <person name="Sharon I."/>
            <person name="Castelle C.J."/>
            <person name="Probst A.J."/>
            <person name="Thomas B.C."/>
            <person name="Singh A."/>
            <person name="Wilkins M.J."/>
            <person name="Karaoz U."/>
            <person name="Brodie E.L."/>
            <person name="Williams K.H."/>
            <person name="Hubbard S.S."/>
            <person name="Banfield J.F."/>
        </authorList>
    </citation>
    <scope>NUCLEOTIDE SEQUENCE [LARGE SCALE GENOMIC DNA]</scope>
</reference>
<sequence>MLGGTARLAVFTSLPVTSMLYKLTETHYFNADSDMDAHEFVDQFNRVVGFGDQAWVMRVGLWERVYVWFRNFPLRMLRMSSEPPSRKGFEK</sequence>
<name>A0A1F4W0R6_UNCKA</name>
<dbReference type="EMBL" id="MEVT01000010">
    <property type="protein sequence ID" value="OGC63006.1"/>
    <property type="molecule type" value="Genomic_DNA"/>
</dbReference>
<evidence type="ECO:0000313" key="2">
    <source>
        <dbReference type="Proteomes" id="UP000176614"/>
    </source>
</evidence>
<gene>
    <name evidence="1" type="ORF">A2264_01920</name>
</gene>
<accession>A0A1F4W0R6</accession>
<comment type="caution">
    <text evidence="1">The sequence shown here is derived from an EMBL/GenBank/DDBJ whole genome shotgun (WGS) entry which is preliminary data.</text>
</comment>
<evidence type="ECO:0000313" key="1">
    <source>
        <dbReference type="EMBL" id="OGC63006.1"/>
    </source>
</evidence>
<organism evidence="1 2">
    <name type="scientific">candidate division WWE3 bacterium RIFOXYA2_FULL_46_9</name>
    <dbReference type="NCBI Taxonomy" id="1802636"/>
    <lineage>
        <taxon>Bacteria</taxon>
        <taxon>Katanobacteria</taxon>
    </lineage>
</organism>
<dbReference type="Proteomes" id="UP000176614">
    <property type="component" value="Unassembled WGS sequence"/>
</dbReference>